<protein>
    <recommendedName>
        <fullName evidence="3">POTRA domain-containing protein</fullName>
    </recommendedName>
</protein>
<name>K2F6S5_9BACT</name>
<keyword evidence="1" id="KW-0472">Membrane</keyword>
<proteinExistence type="predicted"/>
<evidence type="ECO:0000256" key="1">
    <source>
        <dbReference type="SAM" id="Phobius"/>
    </source>
</evidence>
<keyword evidence="1" id="KW-0812">Transmembrane</keyword>
<keyword evidence="1" id="KW-1133">Transmembrane helix</keyword>
<sequence length="333" mass="40636">MDLIKKINSDLNKIKKFFKNKKFKSDIKREKSKKYLYNKTESKISFFDLYKNKKRWFSLLISTLWDKTRKLKVHFFVTWMTLLILSVYIIFISPYFKISPSKVIIERLDTITDINIAYKSIENVYWNSIFLIDQKNIKNSMTWMQKNIKSIEITRLFPNWLKIIVESYKPEFSTKFSWIDKSYIITSNWVLIYEKNINKILYNLEINDNNLIESGFFDYKEWVSTDTMKKIIFTRDLFKSTFSNKNIWKFIYFKLENELHITLDSGIILIFELNEDIHKQVALLRFYNDTNKDILNTWGIFYIDSRIIWKIFSCKDKNLCRKNLVKIYWNYYK</sequence>
<feature type="transmembrane region" description="Helical" evidence="1">
    <location>
        <begin position="73"/>
        <end position="96"/>
    </location>
</feature>
<accession>K2F6S5</accession>
<organism evidence="2">
    <name type="scientific">uncultured bacterium</name>
    <name type="common">gcode 4</name>
    <dbReference type="NCBI Taxonomy" id="1234023"/>
    <lineage>
        <taxon>Bacteria</taxon>
        <taxon>environmental samples</taxon>
    </lineage>
</organism>
<reference evidence="2" key="1">
    <citation type="journal article" date="2012" name="Science">
        <title>Fermentation, hydrogen, and sulfur metabolism in multiple uncultivated bacterial phyla.</title>
        <authorList>
            <person name="Wrighton K.C."/>
            <person name="Thomas B.C."/>
            <person name="Sharon I."/>
            <person name="Miller C.S."/>
            <person name="Castelle C.J."/>
            <person name="VerBerkmoes N.C."/>
            <person name="Wilkins M.J."/>
            <person name="Hettich R.L."/>
            <person name="Lipton M.S."/>
            <person name="Williams K.H."/>
            <person name="Long P.E."/>
            <person name="Banfield J.F."/>
        </authorList>
    </citation>
    <scope>NUCLEOTIDE SEQUENCE [LARGE SCALE GENOMIC DNA]</scope>
</reference>
<evidence type="ECO:0008006" key="3">
    <source>
        <dbReference type="Google" id="ProtNLM"/>
    </source>
</evidence>
<evidence type="ECO:0000313" key="2">
    <source>
        <dbReference type="EMBL" id="EKE26806.1"/>
    </source>
</evidence>
<dbReference type="AlphaFoldDB" id="K2F6S5"/>
<comment type="caution">
    <text evidence="2">The sequence shown here is derived from an EMBL/GenBank/DDBJ whole genome shotgun (WGS) entry which is preliminary data.</text>
</comment>
<gene>
    <name evidence="2" type="ORF">ACD_4C00140G0003</name>
</gene>
<dbReference type="EMBL" id="AMFJ01000656">
    <property type="protein sequence ID" value="EKE26806.1"/>
    <property type="molecule type" value="Genomic_DNA"/>
</dbReference>